<dbReference type="Proteomes" id="UP000008854">
    <property type="component" value="Unassembled WGS sequence"/>
</dbReference>
<feature type="signal peptide" evidence="1">
    <location>
        <begin position="1"/>
        <end position="23"/>
    </location>
</feature>
<organism evidence="2 3">
    <name type="scientific">Schistosoma mansoni</name>
    <name type="common">Blood fluke</name>
    <dbReference type="NCBI Taxonomy" id="6183"/>
    <lineage>
        <taxon>Eukaryota</taxon>
        <taxon>Metazoa</taxon>
        <taxon>Spiralia</taxon>
        <taxon>Lophotrochozoa</taxon>
        <taxon>Platyhelminthes</taxon>
        <taxon>Trematoda</taxon>
        <taxon>Digenea</taxon>
        <taxon>Strigeidida</taxon>
        <taxon>Schistosomatoidea</taxon>
        <taxon>Schistosomatidae</taxon>
        <taxon>Schistosoma</taxon>
    </lineage>
</organism>
<evidence type="ECO:0000313" key="2">
    <source>
        <dbReference type="Proteomes" id="UP000008854"/>
    </source>
</evidence>
<feature type="chain" id="PRO_5018008013" evidence="1">
    <location>
        <begin position="24"/>
        <end position="78"/>
    </location>
</feature>
<accession>A0A3Q0KLH1</accession>
<dbReference type="InParanoid" id="A0A3Q0KLH1"/>
<keyword evidence="1" id="KW-0732">Signal</keyword>
<name>A0A3Q0KLH1_SCHMA</name>
<reference evidence="3" key="2">
    <citation type="submission" date="2018-12" db="UniProtKB">
        <authorList>
            <consortium name="WormBaseParasite"/>
        </authorList>
    </citation>
    <scope>IDENTIFICATION</scope>
    <source>
        <strain evidence="3">Puerto Rican</strain>
    </source>
</reference>
<reference evidence="2" key="1">
    <citation type="journal article" date="2012" name="PLoS Negl. Trop. Dis.">
        <title>A systematically improved high quality genome and transcriptome of the human blood fluke Schistosoma mansoni.</title>
        <authorList>
            <person name="Protasio A.V."/>
            <person name="Tsai I.J."/>
            <person name="Babbage A."/>
            <person name="Nichol S."/>
            <person name="Hunt M."/>
            <person name="Aslett M.A."/>
            <person name="De Silva N."/>
            <person name="Velarde G.S."/>
            <person name="Anderson T.J."/>
            <person name="Clark R.C."/>
            <person name="Davidson C."/>
            <person name="Dillon G.P."/>
            <person name="Holroyd N.E."/>
            <person name="LoVerde P.T."/>
            <person name="Lloyd C."/>
            <person name="McQuillan J."/>
            <person name="Oliveira G."/>
            <person name="Otto T.D."/>
            <person name="Parker-Manuel S.J."/>
            <person name="Quail M.A."/>
            <person name="Wilson R.A."/>
            <person name="Zerlotini A."/>
            <person name="Dunne D.W."/>
            <person name="Berriman M."/>
        </authorList>
    </citation>
    <scope>NUCLEOTIDE SEQUENCE [LARGE SCALE GENOMIC DNA]</scope>
    <source>
        <strain evidence="2">Puerto Rican</strain>
    </source>
</reference>
<evidence type="ECO:0000256" key="1">
    <source>
        <dbReference type="SAM" id="SignalP"/>
    </source>
</evidence>
<proteinExistence type="predicted"/>
<protein>
    <submittedName>
        <fullName evidence="3">Short neuropeptide F</fullName>
    </submittedName>
</protein>
<dbReference type="WBParaSite" id="Smp_129090.1">
    <property type="protein sequence ID" value="Smp_129090.1"/>
    <property type="gene ID" value="Smp_129090"/>
</dbReference>
<sequence length="78" mass="9227">MRFLQILMILVLLSVSSVLPVQSGRMLDLIQRQRILAPNELELDDTLEFQKLLYRPRTAQDPREGYPRFYGSLMRYGR</sequence>
<evidence type="ECO:0000313" key="3">
    <source>
        <dbReference type="WBParaSite" id="Smp_129090.1"/>
    </source>
</evidence>
<dbReference type="AlphaFoldDB" id="A0A3Q0KLH1"/>
<keyword evidence="2" id="KW-1185">Reference proteome</keyword>